<keyword evidence="1" id="KW-0808">Transferase</keyword>
<evidence type="ECO:0000313" key="1">
    <source>
        <dbReference type="EMBL" id="MBM7569823.1"/>
    </source>
</evidence>
<dbReference type="Pfam" id="PF07307">
    <property type="entry name" value="HEPPP_synt_1"/>
    <property type="match status" value="1"/>
</dbReference>
<dbReference type="Proteomes" id="UP001296943">
    <property type="component" value="Unassembled WGS sequence"/>
</dbReference>
<dbReference type="Gene3D" id="1.20.120.1450">
    <property type="match status" value="1"/>
</dbReference>
<dbReference type="EMBL" id="JAFBDR010000001">
    <property type="protein sequence ID" value="MBM7569823.1"/>
    <property type="molecule type" value="Genomic_DNA"/>
</dbReference>
<keyword evidence="2" id="KW-1185">Reference proteome</keyword>
<dbReference type="RefSeq" id="WP_239584109.1">
    <property type="nucleotide sequence ID" value="NZ_JAFBDR010000001.1"/>
</dbReference>
<dbReference type="InterPro" id="IPR009920">
    <property type="entry name" value="HEPPP_synth_su1"/>
</dbReference>
<protein>
    <submittedName>
        <fullName evidence="1">Heptaprenyl diphosphate synthase</fullName>
        <ecNumber evidence="1">2.5.1.30</ecNumber>
    </submittedName>
</protein>
<proteinExistence type="predicted"/>
<evidence type="ECO:0000313" key="2">
    <source>
        <dbReference type="Proteomes" id="UP001296943"/>
    </source>
</evidence>
<dbReference type="GO" id="GO:0000010">
    <property type="term" value="F:heptaprenyl diphosphate synthase activity"/>
    <property type="evidence" value="ECO:0007669"/>
    <property type="project" value="UniProtKB-EC"/>
</dbReference>
<gene>
    <name evidence="1" type="ORF">JOC48_000292</name>
</gene>
<comment type="caution">
    <text evidence="1">The sequence shown here is derived from an EMBL/GenBank/DDBJ whole genome shotgun (WGS) entry which is preliminary data.</text>
</comment>
<name>A0ABS2MVK3_9BACI</name>
<reference evidence="1 2" key="1">
    <citation type="submission" date="2021-01" db="EMBL/GenBank/DDBJ databases">
        <title>Genomic Encyclopedia of Type Strains, Phase IV (KMG-IV): sequencing the most valuable type-strain genomes for metagenomic binning, comparative biology and taxonomic classification.</title>
        <authorList>
            <person name="Goeker M."/>
        </authorList>
    </citation>
    <scope>NUCLEOTIDE SEQUENCE [LARGE SCALE GENOMIC DNA]</scope>
    <source>
        <strain evidence="1 2">DSM 23711</strain>
    </source>
</reference>
<dbReference type="EC" id="2.5.1.30" evidence="1"/>
<sequence>MSIANVKMKEIKVELEEQLHHSYLKQFLQKPVIDEDKLLILISIIEHTNYSEIEKKNYVITTMLVQIALDTHDLVSQNSLKTDSDITRKKRQLTVLAGDYYSGLYYYLLSKLEDIPMIQTLASAIKEINEYKVSFYYKEFKSIHAFMESLKHLESLLILRVAQHMHQSDDSEFTGNWLLIRKLIREKNRYLDKGNSPIFDLITKGPGTHLQNNQIIYTVEKFIHKYTEHVEDTFSHLPMHLHTLKSYVQALTYDNLRKNIKVMEES</sequence>
<organism evidence="1 2">
    <name type="scientific">Aquibacillus albus</name>
    <dbReference type="NCBI Taxonomy" id="1168171"/>
    <lineage>
        <taxon>Bacteria</taxon>
        <taxon>Bacillati</taxon>
        <taxon>Bacillota</taxon>
        <taxon>Bacilli</taxon>
        <taxon>Bacillales</taxon>
        <taxon>Bacillaceae</taxon>
        <taxon>Aquibacillus</taxon>
    </lineage>
</organism>
<accession>A0ABS2MVK3</accession>